<reference evidence="1 2" key="1">
    <citation type="submission" date="2021-06" db="EMBL/GenBank/DDBJ databases">
        <authorList>
            <person name="Kallberg Y."/>
            <person name="Tangrot J."/>
            <person name="Rosling A."/>
        </authorList>
    </citation>
    <scope>NUCLEOTIDE SEQUENCE [LARGE SCALE GENOMIC DNA]</scope>
    <source>
        <strain evidence="1 2">120-4 pot B 10/14</strain>
    </source>
</reference>
<feature type="non-terminal residue" evidence="1">
    <location>
        <position position="1"/>
    </location>
</feature>
<organism evidence="1 2">
    <name type="scientific">Gigaspora margarita</name>
    <dbReference type="NCBI Taxonomy" id="4874"/>
    <lineage>
        <taxon>Eukaryota</taxon>
        <taxon>Fungi</taxon>
        <taxon>Fungi incertae sedis</taxon>
        <taxon>Mucoromycota</taxon>
        <taxon>Glomeromycotina</taxon>
        <taxon>Glomeromycetes</taxon>
        <taxon>Diversisporales</taxon>
        <taxon>Gigasporaceae</taxon>
        <taxon>Gigaspora</taxon>
    </lineage>
</organism>
<accession>A0ABN7WNF9</accession>
<evidence type="ECO:0000313" key="2">
    <source>
        <dbReference type="Proteomes" id="UP000789901"/>
    </source>
</evidence>
<protein>
    <submittedName>
        <fullName evidence="1">17174_t:CDS:1</fullName>
    </submittedName>
</protein>
<comment type="caution">
    <text evidence="1">The sequence shown here is derived from an EMBL/GenBank/DDBJ whole genome shotgun (WGS) entry which is preliminary data.</text>
</comment>
<name>A0ABN7WNF9_GIGMA</name>
<evidence type="ECO:0000313" key="1">
    <source>
        <dbReference type="EMBL" id="CAG8836263.1"/>
    </source>
</evidence>
<dbReference type="Proteomes" id="UP000789901">
    <property type="component" value="Unassembled WGS sequence"/>
</dbReference>
<keyword evidence="2" id="KW-1185">Reference proteome</keyword>
<proteinExistence type="predicted"/>
<sequence length="66" mass="7981">IEQMLQVKKIKEFIKSENQTLLIAIKELVLFKKITLKPEKVQIYLEMQKNKLANNWSKRNIRRVKL</sequence>
<dbReference type="EMBL" id="CAJVQB010053190">
    <property type="protein sequence ID" value="CAG8836263.1"/>
    <property type="molecule type" value="Genomic_DNA"/>
</dbReference>
<gene>
    <name evidence="1" type="ORF">GMARGA_LOCUS32952</name>
</gene>